<dbReference type="Pfam" id="PF00378">
    <property type="entry name" value="ECH_1"/>
    <property type="match status" value="1"/>
</dbReference>
<dbReference type="InterPro" id="IPR001753">
    <property type="entry name" value="Enoyl-CoA_hydra/iso"/>
</dbReference>
<comment type="caution">
    <text evidence="8">The sequence shown here is derived from an EMBL/GenBank/DDBJ whole genome shotgun (WGS) entry which is preliminary data.</text>
</comment>
<comment type="pathway">
    <text evidence="1">Lipid metabolism; butanoate metabolism.</text>
</comment>
<evidence type="ECO:0000256" key="3">
    <source>
        <dbReference type="ARBA" id="ARBA00011881"/>
    </source>
</evidence>
<accession>A0A9X7J5S0</accession>
<dbReference type="EC" id="4.2.1.150" evidence="6"/>
<dbReference type="EMBL" id="PVXL01000014">
    <property type="protein sequence ID" value="PRR77103.1"/>
    <property type="molecule type" value="Genomic_DNA"/>
</dbReference>
<keyword evidence="9" id="KW-1185">Reference proteome</keyword>
<evidence type="ECO:0000313" key="9">
    <source>
        <dbReference type="Proteomes" id="UP000239430"/>
    </source>
</evidence>
<comment type="similarity">
    <text evidence="2 7">Belongs to the enoyl-CoA hydratase/isomerase family.</text>
</comment>
<dbReference type="SUPFAM" id="SSF52096">
    <property type="entry name" value="ClpP/crotonase"/>
    <property type="match status" value="1"/>
</dbReference>
<evidence type="ECO:0000256" key="6">
    <source>
        <dbReference type="ARBA" id="ARBA00067035"/>
    </source>
</evidence>
<evidence type="ECO:0000313" key="8">
    <source>
        <dbReference type="EMBL" id="PRR77103.1"/>
    </source>
</evidence>
<protein>
    <recommendedName>
        <fullName evidence="6">short-chain-enoyl-CoA hydratase</fullName>
        <ecNumber evidence="6">4.2.1.150</ecNumber>
    </recommendedName>
</protein>
<dbReference type="CDD" id="cd06558">
    <property type="entry name" value="crotonase-like"/>
    <property type="match status" value="1"/>
</dbReference>
<evidence type="ECO:0000256" key="2">
    <source>
        <dbReference type="ARBA" id="ARBA00005254"/>
    </source>
</evidence>
<dbReference type="FunFam" id="1.10.12.10:FF:000001">
    <property type="entry name" value="Probable enoyl-CoA hydratase, mitochondrial"/>
    <property type="match status" value="1"/>
</dbReference>
<dbReference type="InterPro" id="IPR029045">
    <property type="entry name" value="ClpP/crotonase-like_dom_sf"/>
</dbReference>
<name>A0A9X7J5S0_9FIRM</name>
<dbReference type="InterPro" id="IPR014748">
    <property type="entry name" value="Enoyl-CoA_hydra_C"/>
</dbReference>
<dbReference type="PROSITE" id="PS00166">
    <property type="entry name" value="ENOYL_COA_HYDRATASE"/>
    <property type="match status" value="1"/>
</dbReference>
<comment type="subunit">
    <text evidence="3">Homotetramer.</text>
</comment>
<dbReference type="InterPro" id="IPR018376">
    <property type="entry name" value="Enoyl-CoA_hyd/isom_CS"/>
</dbReference>
<comment type="catalytic activity">
    <reaction evidence="5">
        <text>a short-chain (3S)-3-hydroxyacyl-CoA = a short-chain (2E)-enoyl-CoA + H2O</text>
        <dbReference type="Rhea" id="RHEA:52664"/>
        <dbReference type="ChEBI" id="CHEBI:15377"/>
        <dbReference type="ChEBI" id="CHEBI:87488"/>
        <dbReference type="ChEBI" id="CHEBI:136760"/>
        <dbReference type="EC" id="4.2.1.150"/>
    </reaction>
</comment>
<gene>
    <name evidence="8" type="primary">echA8</name>
    <name evidence="8" type="ORF">MOST_03160</name>
</gene>
<dbReference type="AlphaFoldDB" id="A0A9X7J5S0"/>
<dbReference type="RefSeq" id="WP_054936098.1">
    <property type="nucleotide sequence ID" value="NZ_PVXL01000014.1"/>
</dbReference>
<dbReference type="Gene3D" id="1.10.12.10">
    <property type="entry name" value="Lyase 2-enoyl-coa Hydratase, Chain A, domain 2"/>
    <property type="match status" value="1"/>
</dbReference>
<reference evidence="8 9" key="1">
    <citation type="submission" date="2018-03" db="EMBL/GenBank/DDBJ databases">
        <title>Genome sequence of Moorella stamsii DSM 26217.</title>
        <authorList>
            <person name="Poehlein A."/>
            <person name="Daniel R."/>
        </authorList>
    </citation>
    <scope>NUCLEOTIDE SEQUENCE [LARGE SCALE GENOMIC DNA]</scope>
    <source>
        <strain evidence="9">DSM 26217</strain>
    </source>
</reference>
<dbReference type="GO" id="GO:0018812">
    <property type="term" value="F:3-hydroxyacyl-CoA dehydratase activity"/>
    <property type="evidence" value="ECO:0007669"/>
    <property type="project" value="UniProtKB-EC"/>
</dbReference>
<evidence type="ECO:0000256" key="4">
    <source>
        <dbReference type="ARBA" id="ARBA00023239"/>
    </source>
</evidence>
<dbReference type="Gene3D" id="3.90.226.10">
    <property type="entry name" value="2-enoyl-CoA Hydratase, Chain A, domain 1"/>
    <property type="match status" value="1"/>
</dbReference>
<evidence type="ECO:0000256" key="5">
    <source>
        <dbReference type="ARBA" id="ARBA00050624"/>
    </source>
</evidence>
<evidence type="ECO:0000256" key="7">
    <source>
        <dbReference type="RuleBase" id="RU003707"/>
    </source>
</evidence>
<dbReference type="PANTHER" id="PTHR11941">
    <property type="entry name" value="ENOYL-COA HYDRATASE-RELATED"/>
    <property type="match status" value="1"/>
</dbReference>
<dbReference type="GO" id="GO:0006635">
    <property type="term" value="P:fatty acid beta-oxidation"/>
    <property type="evidence" value="ECO:0007669"/>
    <property type="project" value="TreeGrafter"/>
</dbReference>
<dbReference type="Proteomes" id="UP000239430">
    <property type="component" value="Unassembled WGS sequence"/>
</dbReference>
<evidence type="ECO:0000256" key="1">
    <source>
        <dbReference type="ARBA" id="ARBA00005086"/>
    </source>
</evidence>
<keyword evidence="4 8" id="KW-0456">Lyase</keyword>
<organism evidence="8 9">
    <name type="scientific">Neomoorella stamsii</name>
    <dbReference type="NCBI Taxonomy" id="1266720"/>
    <lineage>
        <taxon>Bacteria</taxon>
        <taxon>Bacillati</taxon>
        <taxon>Bacillota</taxon>
        <taxon>Clostridia</taxon>
        <taxon>Neomoorellales</taxon>
        <taxon>Neomoorellaceae</taxon>
        <taxon>Neomoorella</taxon>
    </lineage>
</organism>
<dbReference type="PANTHER" id="PTHR11941:SF54">
    <property type="entry name" value="ENOYL-COA HYDRATASE, MITOCHONDRIAL"/>
    <property type="match status" value="1"/>
</dbReference>
<dbReference type="FunFam" id="3.90.226.10:FF:000009">
    <property type="entry name" value="Carnitinyl-CoA dehydratase"/>
    <property type="match status" value="1"/>
</dbReference>
<sequence length="258" mass="27625">MHNVILEKEESLGIVTINRPESLNALNYKVLRELRTVFEEIKNDVAVKAVIITGAGEKAFVAGADIAEMKNMSPEVAYRFARLGQETFSAIEKFSKPVIAAVNGFALGGGCELVMACDFRIASEKAKFGQPEVGLGIIPGFGGTQRLARIIGKAKAMELILMGNMIDAEEAARLGLVNMVVPPGDLLAKAKEVGKLIASKAPIAVKLAKAAINYGIETDLETACAYEAGLFGICFGTADQKEGIEAFIEKRKPQFQGF</sequence>
<proteinExistence type="inferred from homology"/>